<evidence type="ECO:0000256" key="7">
    <source>
        <dbReference type="ARBA" id="ARBA00023049"/>
    </source>
</evidence>
<feature type="domain" description="Peptidase M13 N-terminal" evidence="9">
    <location>
        <begin position="6"/>
        <end position="382"/>
    </location>
</feature>
<dbReference type="InterPro" id="IPR000718">
    <property type="entry name" value="Peptidase_M13"/>
</dbReference>
<evidence type="ECO:0000256" key="6">
    <source>
        <dbReference type="ARBA" id="ARBA00022833"/>
    </source>
</evidence>
<evidence type="ECO:0000313" key="11">
    <source>
        <dbReference type="Proteomes" id="UP001595987"/>
    </source>
</evidence>
<evidence type="ECO:0000256" key="5">
    <source>
        <dbReference type="ARBA" id="ARBA00022801"/>
    </source>
</evidence>
<evidence type="ECO:0000259" key="8">
    <source>
        <dbReference type="Pfam" id="PF01431"/>
    </source>
</evidence>
<keyword evidence="6" id="KW-0862">Zinc</keyword>
<keyword evidence="4" id="KW-0479">Metal-binding</keyword>
<sequence length="628" mass="71429">MTTRIQDDLFAAVNADWLATTEIPADKPRISAFDELVLEIEKSLTEDLTELSKNLPTENAELLEAIKFYNKAGDWKTRDKADFTAVKKELAKIENLTSLSKLSERLTDLIFHSQAPVPFGIGVEPDMKDAQNYALGLTGPGLILPDTTYYADEHPRKAELLDFWQKNSAEILTTFGVENAEKIAADAVKFDSLLVDSANTSEEWAKYAELYNPVSYEEFLSKITTVDLKPFFDSFVKKNPEKIIIFEPRFYDRFNDLISQENWELIKSWMLVKIARKATSFLSEDLRILGSAYGRFLSNISEARSQEKHQLDVTEGYFDQVIGLFYGKKYFGDEAKADVKRMTSAMIKIYQDRLRTNTWLSLATREKAIEKLDAITVNIAYPDQLPEVFKRLKVGAASLYEDAVRFDEILTARHYEKYNEKVDKSEWHMPAHMVNAYYSPDANSINFPAAILQAPFYSLKQTASQNYGGIGAVIAHEISHAFDNNGAQFDKYGNLNKWWTDKDYAAFEIKQNEMIGEFDGLETEAGKANGKLIVSENIADQGGITAALTATKLEADANLEEFFTQWAKIWRMKASIEFQQMLLSMDVHAPGKLRANVPPTNLDEFFSTFDVQAADKMYRAPEKRVKIW</sequence>
<keyword evidence="5" id="KW-0378">Hydrolase</keyword>
<proteinExistence type="inferred from homology"/>
<evidence type="ECO:0000256" key="3">
    <source>
        <dbReference type="ARBA" id="ARBA00022670"/>
    </source>
</evidence>
<dbReference type="Gene3D" id="1.10.1380.10">
    <property type="entry name" value="Neutral endopeptidase , domain2"/>
    <property type="match status" value="1"/>
</dbReference>
<dbReference type="Proteomes" id="UP001595987">
    <property type="component" value="Unassembled WGS sequence"/>
</dbReference>
<dbReference type="CDD" id="cd08662">
    <property type="entry name" value="M13"/>
    <property type="match status" value="1"/>
</dbReference>
<dbReference type="Pfam" id="PF05649">
    <property type="entry name" value="Peptidase_M13_N"/>
    <property type="match status" value="1"/>
</dbReference>
<dbReference type="PANTHER" id="PTHR11733">
    <property type="entry name" value="ZINC METALLOPROTEASE FAMILY M13 NEPRILYSIN-RELATED"/>
    <property type="match status" value="1"/>
</dbReference>
<dbReference type="Pfam" id="PF01431">
    <property type="entry name" value="Peptidase_M13"/>
    <property type="match status" value="1"/>
</dbReference>
<name>A0ABV9JC25_9LACT</name>
<evidence type="ECO:0000313" key="10">
    <source>
        <dbReference type="EMBL" id="MFC4651966.1"/>
    </source>
</evidence>
<dbReference type="PROSITE" id="PS51885">
    <property type="entry name" value="NEPRILYSIN"/>
    <property type="match status" value="1"/>
</dbReference>
<dbReference type="Gene3D" id="3.40.390.10">
    <property type="entry name" value="Collagenase (Catalytic Domain)"/>
    <property type="match status" value="1"/>
</dbReference>
<accession>A0ABV9JC25</accession>
<evidence type="ECO:0000256" key="2">
    <source>
        <dbReference type="ARBA" id="ARBA00007357"/>
    </source>
</evidence>
<keyword evidence="11" id="KW-1185">Reference proteome</keyword>
<dbReference type="InterPro" id="IPR008753">
    <property type="entry name" value="Peptidase_M13_N"/>
</dbReference>
<dbReference type="SUPFAM" id="SSF55486">
    <property type="entry name" value="Metalloproteases ('zincins'), catalytic domain"/>
    <property type="match status" value="1"/>
</dbReference>
<feature type="domain" description="Peptidase M13 C-terminal" evidence="8">
    <location>
        <begin position="435"/>
        <end position="625"/>
    </location>
</feature>
<gene>
    <name evidence="10" type="ORF">ACFO26_03520</name>
</gene>
<comment type="cofactor">
    <cofactor evidence="1">
        <name>Zn(2+)</name>
        <dbReference type="ChEBI" id="CHEBI:29105"/>
    </cofactor>
</comment>
<comment type="caution">
    <text evidence="10">The sequence shown here is derived from an EMBL/GenBank/DDBJ whole genome shotgun (WGS) entry which is preliminary data.</text>
</comment>
<evidence type="ECO:0000259" key="9">
    <source>
        <dbReference type="Pfam" id="PF05649"/>
    </source>
</evidence>
<comment type="similarity">
    <text evidence="2">Belongs to the peptidase M13 family.</text>
</comment>
<dbReference type="InterPro" id="IPR042089">
    <property type="entry name" value="Peptidase_M13_dom_2"/>
</dbReference>
<keyword evidence="3" id="KW-0645">Protease</keyword>
<dbReference type="InterPro" id="IPR018497">
    <property type="entry name" value="Peptidase_M13_C"/>
</dbReference>
<organism evidence="10 11">
    <name type="scientific">Lactococcus nasutitermitis</name>
    <dbReference type="NCBI Taxonomy" id="1652957"/>
    <lineage>
        <taxon>Bacteria</taxon>
        <taxon>Bacillati</taxon>
        <taxon>Bacillota</taxon>
        <taxon>Bacilli</taxon>
        <taxon>Lactobacillales</taxon>
        <taxon>Streptococcaceae</taxon>
        <taxon>Lactococcus</taxon>
    </lineage>
</organism>
<evidence type="ECO:0000256" key="4">
    <source>
        <dbReference type="ARBA" id="ARBA00022723"/>
    </source>
</evidence>
<keyword evidence="7" id="KW-0482">Metalloprotease</keyword>
<dbReference type="PANTHER" id="PTHR11733:SF167">
    <property type="entry name" value="FI17812P1-RELATED"/>
    <property type="match status" value="1"/>
</dbReference>
<dbReference type="InterPro" id="IPR024079">
    <property type="entry name" value="MetalloPept_cat_dom_sf"/>
</dbReference>
<dbReference type="RefSeq" id="WP_213533650.1">
    <property type="nucleotide sequence ID" value="NZ_BOVQ01000002.1"/>
</dbReference>
<dbReference type="EMBL" id="JBHSGD010000004">
    <property type="protein sequence ID" value="MFC4651966.1"/>
    <property type="molecule type" value="Genomic_DNA"/>
</dbReference>
<dbReference type="PRINTS" id="PR00786">
    <property type="entry name" value="NEPRILYSIN"/>
</dbReference>
<protein>
    <submittedName>
        <fullName evidence="10">M13 family metallopeptidase</fullName>
    </submittedName>
</protein>
<reference evidence="11" key="1">
    <citation type="journal article" date="2019" name="Int. J. Syst. Evol. Microbiol.">
        <title>The Global Catalogue of Microorganisms (GCM) 10K type strain sequencing project: providing services to taxonomists for standard genome sequencing and annotation.</title>
        <authorList>
            <consortium name="The Broad Institute Genomics Platform"/>
            <consortium name="The Broad Institute Genome Sequencing Center for Infectious Disease"/>
            <person name="Wu L."/>
            <person name="Ma J."/>
        </authorList>
    </citation>
    <scope>NUCLEOTIDE SEQUENCE [LARGE SCALE GENOMIC DNA]</scope>
    <source>
        <strain evidence="11">CCUG 63287</strain>
    </source>
</reference>
<evidence type="ECO:0000256" key="1">
    <source>
        <dbReference type="ARBA" id="ARBA00001947"/>
    </source>
</evidence>